<keyword evidence="4" id="KW-1185">Reference proteome</keyword>
<name>A0A1V6N2X4_METAZ</name>
<evidence type="ECO:0000256" key="2">
    <source>
        <dbReference type="HAMAP-Rule" id="MF_00055"/>
    </source>
</evidence>
<sequence length="286" mass="31480">MIRKPAVAGLFYDKDPSELKKTIEWCFNHKLGPGKIPKLRIPSNGNSNNDSIYGAVVPHAGYSYSGPIAAHAYCEIVENGFPETFIILCPNHTGLGTGISIFKEGIWNTPLGNVEIDEEFAEEMIINSDLIDFDTSAHIREHSCEVHLPFLQYFSNDFKIVPIVIWMQDMESGSDIAKSITETAKKLGRSILVIASTDLTHYESKQIAEKKDKLILDAISNMDEYSLLKAVEDFRISMCGYGPTIAAIKVSRSLGAKKGKILKYATSGDISGDLSSVVGYCSAIFE</sequence>
<dbReference type="Proteomes" id="UP000191661">
    <property type="component" value="Unassembled WGS sequence"/>
</dbReference>
<gene>
    <name evidence="3" type="ORF">MBBAR_6c01680</name>
</gene>
<dbReference type="Pfam" id="PF01875">
    <property type="entry name" value="Memo"/>
    <property type="match status" value="1"/>
</dbReference>
<dbReference type="InterPro" id="IPR002737">
    <property type="entry name" value="MEMO1_fam"/>
</dbReference>
<comment type="similarity">
    <text evidence="1 2">Belongs to the MEMO1 family.</text>
</comment>
<protein>
    <recommendedName>
        <fullName evidence="2">MEMO1 family protein MBBAR_6c01680</fullName>
    </recommendedName>
</protein>
<dbReference type="NCBIfam" id="NF001987">
    <property type="entry name" value="PRK00782.1"/>
    <property type="match status" value="1"/>
</dbReference>
<dbReference type="AlphaFoldDB" id="A0A1V6N2X4"/>
<dbReference type="EMBL" id="JXMW01000006">
    <property type="protein sequence ID" value="OQD59058.1"/>
    <property type="molecule type" value="Genomic_DNA"/>
</dbReference>
<evidence type="ECO:0000256" key="1">
    <source>
        <dbReference type="ARBA" id="ARBA00006315"/>
    </source>
</evidence>
<dbReference type="CDD" id="cd07361">
    <property type="entry name" value="MEMO_like"/>
    <property type="match status" value="1"/>
</dbReference>
<proteinExistence type="inferred from homology"/>
<evidence type="ECO:0000313" key="4">
    <source>
        <dbReference type="Proteomes" id="UP000191661"/>
    </source>
</evidence>
<dbReference type="OrthoDB" id="372162at2157"/>
<accession>A0A1V6N2X4</accession>
<organism evidence="3 4">
    <name type="scientific">Methanobrevibacter arboriphilus JCM 13429 = DSM 1125</name>
    <dbReference type="NCBI Taxonomy" id="1300164"/>
    <lineage>
        <taxon>Archaea</taxon>
        <taxon>Methanobacteriati</taxon>
        <taxon>Methanobacteriota</taxon>
        <taxon>Methanomada group</taxon>
        <taxon>Methanobacteria</taxon>
        <taxon>Methanobacteriales</taxon>
        <taxon>Methanobacteriaceae</taxon>
        <taxon>Methanobrevibacter</taxon>
    </lineage>
</organism>
<dbReference type="PANTHER" id="PTHR11060:SF0">
    <property type="entry name" value="PROTEIN MEMO1"/>
    <property type="match status" value="1"/>
</dbReference>
<reference evidence="3 4" key="1">
    <citation type="submission" date="2014-12" db="EMBL/GenBank/DDBJ databases">
        <title>Genome sequence of Methanobrevibacter arboriphilicus DH1, DSM1125.</title>
        <authorList>
            <person name="Poehlein A."/>
            <person name="Thauer R.K."/>
            <person name="Seedorf H."/>
            <person name="Daniel R."/>
        </authorList>
    </citation>
    <scope>NUCLEOTIDE SEQUENCE [LARGE SCALE GENOMIC DNA]</scope>
    <source>
        <strain evidence="3 4">DH1</strain>
    </source>
</reference>
<comment type="caution">
    <text evidence="3">The sequence shown here is derived from an EMBL/GenBank/DDBJ whole genome shotgun (WGS) entry which is preliminary data.</text>
</comment>
<dbReference type="NCBIfam" id="TIGR04336">
    <property type="entry name" value="AmmeMemoSam_B"/>
    <property type="match status" value="1"/>
</dbReference>
<dbReference type="Gene3D" id="3.40.830.10">
    <property type="entry name" value="LigB-like"/>
    <property type="match status" value="1"/>
</dbReference>
<dbReference type="RefSeq" id="WP_080460111.1">
    <property type="nucleotide sequence ID" value="NZ_BBET01000142.1"/>
</dbReference>
<evidence type="ECO:0000313" key="3">
    <source>
        <dbReference type="EMBL" id="OQD59058.1"/>
    </source>
</evidence>
<dbReference type="HAMAP" id="MF_00055">
    <property type="entry name" value="MEMO1"/>
    <property type="match status" value="1"/>
</dbReference>
<dbReference type="PANTHER" id="PTHR11060">
    <property type="entry name" value="PROTEIN MEMO1"/>
    <property type="match status" value="1"/>
</dbReference>